<organism evidence="3 4">
    <name type="scientific">Pseudoalteromonas piscicida</name>
    <dbReference type="NCBI Taxonomy" id="43662"/>
    <lineage>
        <taxon>Bacteria</taxon>
        <taxon>Pseudomonadati</taxon>
        <taxon>Pseudomonadota</taxon>
        <taxon>Gammaproteobacteria</taxon>
        <taxon>Alteromonadales</taxon>
        <taxon>Pseudoalteromonadaceae</taxon>
        <taxon>Pseudoalteromonas</taxon>
    </lineage>
</organism>
<evidence type="ECO:0000313" key="4">
    <source>
        <dbReference type="Proteomes" id="UP000258102"/>
    </source>
</evidence>
<evidence type="ECO:0000256" key="1">
    <source>
        <dbReference type="SAM" id="MobiDB-lite"/>
    </source>
</evidence>
<keyword evidence="2" id="KW-0812">Transmembrane</keyword>
<gene>
    <name evidence="3" type="ORF">D0511_19585</name>
</gene>
<evidence type="ECO:0000313" key="3">
    <source>
        <dbReference type="EMBL" id="AXR04148.1"/>
    </source>
</evidence>
<evidence type="ECO:0000256" key="2">
    <source>
        <dbReference type="SAM" id="Phobius"/>
    </source>
</evidence>
<dbReference type="EMBL" id="CP031762">
    <property type="protein sequence ID" value="AXR04148.1"/>
    <property type="molecule type" value="Genomic_DNA"/>
</dbReference>
<dbReference type="KEGG" id="ppis:B1L02_21705"/>
<reference evidence="3 4" key="1">
    <citation type="submission" date="2018-08" db="EMBL/GenBank/DDBJ databases">
        <title>Whole Genome Sequences of Two Pseudoalteromonas piscicida Strains, DE1-A and DE2-A, which Exhibit Strong Antibacterial Activity against Vibrio vulnificus.</title>
        <authorList>
            <person name="Richards G.P."/>
            <person name="Needleman D.S."/>
            <person name="Watson M.A."/>
            <person name="Polson S.W."/>
        </authorList>
    </citation>
    <scope>NUCLEOTIDE SEQUENCE [LARGE SCALE GENOMIC DNA]</scope>
    <source>
        <strain evidence="3 4">DE2-A</strain>
    </source>
</reference>
<feature type="region of interest" description="Disordered" evidence="1">
    <location>
        <begin position="172"/>
        <end position="193"/>
    </location>
</feature>
<feature type="transmembrane region" description="Helical" evidence="2">
    <location>
        <begin position="55"/>
        <end position="75"/>
    </location>
</feature>
<keyword evidence="2" id="KW-0472">Membrane</keyword>
<keyword evidence="2" id="KW-1133">Transmembrane helix</keyword>
<dbReference type="AlphaFoldDB" id="A0AAD0RT27"/>
<name>A0AAD0RT27_PSEO7</name>
<feature type="transmembrane region" description="Helical" evidence="2">
    <location>
        <begin position="24"/>
        <end position="43"/>
    </location>
</feature>
<protein>
    <submittedName>
        <fullName evidence="3">Uncharacterized protein</fullName>
    </submittedName>
</protein>
<accession>A0AAD0RT27</accession>
<proteinExistence type="predicted"/>
<dbReference type="RefSeq" id="WP_088532820.1">
    <property type="nucleotide sequence ID" value="NZ_CP021647.1"/>
</dbReference>
<sequence length="193" mass="21316">MIYIGYSIFALVLGCFIGASNTPVVASFFAVVAALLGTIFGVIKIEVNSPTKQKLNLLGALIAIFSVSLLIGAIIGEKYRNYEIPLKQKIVPWEGKQAPSNTYEALDWIITAKKLSALGYSTNQISELYDIRLIEKVRLEKVIAQEQESRNDCYTLENTVIYNQSNPFHTMLPDNLTTPKKAAARGPASEKDN</sequence>
<dbReference type="Proteomes" id="UP000258102">
    <property type="component" value="Chromosome 2"/>
</dbReference>